<feature type="binding site" evidence="12">
    <location>
        <position position="205"/>
    </location>
    <ligand>
        <name>heme</name>
        <dbReference type="ChEBI" id="CHEBI:30413"/>
    </ligand>
</feature>
<dbReference type="SMART" id="SM01060">
    <property type="entry name" value="Catalase"/>
    <property type="match status" value="1"/>
</dbReference>
<dbReference type="PANTHER" id="PTHR42821">
    <property type="entry name" value="CATALASE"/>
    <property type="match status" value="1"/>
</dbReference>
<evidence type="ECO:0000256" key="10">
    <source>
        <dbReference type="PIRSR" id="PIRSR038927-1"/>
    </source>
</evidence>
<gene>
    <name evidence="16" type="ORF">BE17_27535</name>
</gene>
<dbReference type="FunFam" id="2.40.180.10:FF:000003">
    <property type="entry name" value="Catalase"/>
    <property type="match status" value="1"/>
</dbReference>
<dbReference type="InterPro" id="IPR018028">
    <property type="entry name" value="Catalase"/>
</dbReference>
<organism evidence="16 17">
    <name type="scientific">Sorangium cellulosum</name>
    <name type="common">Polyangium cellulosum</name>
    <dbReference type="NCBI Taxonomy" id="56"/>
    <lineage>
        <taxon>Bacteria</taxon>
        <taxon>Pseudomonadati</taxon>
        <taxon>Myxococcota</taxon>
        <taxon>Polyangia</taxon>
        <taxon>Polyangiales</taxon>
        <taxon>Polyangiaceae</taxon>
        <taxon>Sorangium</taxon>
    </lineage>
</organism>
<dbReference type="SUPFAM" id="SSF56634">
    <property type="entry name" value="Heme-dependent catalase-like"/>
    <property type="match status" value="1"/>
</dbReference>
<keyword evidence="7 13" id="KW-0560">Oxidoreductase</keyword>
<dbReference type="Gene3D" id="1.20.1370.20">
    <property type="match status" value="1"/>
</dbReference>
<dbReference type="PROSITE" id="PS00438">
    <property type="entry name" value="CATALASE_2"/>
    <property type="match status" value="1"/>
</dbReference>
<dbReference type="InterPro" id="IPR010582">
    <property type="entry name" value="Catalase_immune_responsive"/>
</dbReference>
<feature type="region of interest" description="Disordered" evidence="14">
    <location>
        <begin position="125"/>
        <end position="148"/>
    </location>
</feature>
<dbReference type="Pfam" id="PF00199">
    <property type="entry name" value="Catalase"/>
    <property type="match status" value="1"/>
</dbReference>
<evidence type="ECO:0000256" key="3">
    <source>
        <dbReference type="ARBA" id="ARBA00012314"/>
    </source>
</evidence>
<dbReference type="InterPro" id="IPR043156">
    <property type="entry name" value="Catalase_clade2_helical"/>
</dbReference>
<dbReference type="Gene3D" id="2.40.180.10">
    <property type="entry name" value="Catalase core domain"/>
    <property type="match status" value="1"/>
</dbReference>
<comment type="similarity">
    <text evidence="2">Belongs to the catalase family. HPII subfamily.</text>
</comment>
<evidence type="ECO:0000256" key="5">
    <source>
        <dbReference type="ARBA" id="ARBA00022617"/>
    </source>
</evidence>
<evidence type="ECO:0000256" key="11">
    <source>
        <dbReference type="PIRSR" id="PIRSR038927-2"/>
    </source>
</evidence>
<keyword evidence="4 13" id="KW-0575">Peroxidase</keyword>
<keyword evidence="8 11" id="KW-0408">Iron</keyword>
<evidence type="ECO:0000256" key="4">
    <source>
        <dbReference type="ARBA" id="ARBA00022559"/>
    </source>
</evidence>
<feature type="binding site" evidence="12">
    <location>
        <position position="245"/>
    </location>
    <ligand>
        <name>heme</name>
        <dbReference type="ChEBI" id="CHEBI:30413"/>
    </ligand>
</feature>
<dbReference type="Pfam" id="PF06628">
    <property type="entry name" value="Catalase-rel"/>
    <property type="match status" value="1"/>
</dbReference>
<dbReference type="InterPro" id="IPR020835">
    <property type="entry name" value="Catalase_sf"/>
</dbReference>
<dbReference type="PIRSF" id="PIRSF038927">
    <property type="entry name" value="Catalase_clade2"/>
    <property type="match status" value="1"/>
</dbReference>
<name>A0A150RWD7_SORCE</name>
<feature type="domain" description="Catalase core" evidence="15">
    <location>
        <begin position="161"/>
        <end position="549"/>
    </location>
</feature>
<evidence type="ECO:0000256" key="12">
    <source>
        <dbReference type="PIRSR" id="PIRSR038927-3"/>
    </source>
</evidence>
<dbReference type="InterPro" id="IPR011614">
    <property type="entry name" value="Catalase_core"/>
</dbReference>
<evidence type="ECO:0000256" key="9">
    <source>
        <dbReference type="ARBA" id="ARBA00023324"/>
    </source>
</evidence>
<dbReference type="GO" id="GO:0006979">
    <property type="term" value="P:response to oxidative stress"/>
    <property type="evidence" value="ECO:0007669"/>
    <property type="project" value="InterPro"/>
</dbReference>
<dbReference type="EC" id="1.11.1.6" evidence="3 13"/>
<evidence type="ECO:0000259" key="15">
    <source>
        <dbReference type="SMART" id="SM01060"/>
    </source>
</evidence>
<dbReference type="InterPro" id="IPR024712">
    <property type="entry name" value="Catalase_clade2"/>
</dbReference>
<feature type="binding site" evidence="12">
    <location>
        <position position="502"/>
    </location>
    <ligand>
        <name>heme</name>
        <dbReference type="ChEBI" id="CHEBI:30413"/>
    </ligand>
</feature>
<sequence>MTDRKDPAKSSSKEPAPNEKGAGSAKQSMGGPSAKPRAARPKRSLLERAATALGSGTSSDDEGVRNLATADRLDAKIDATEALVAAIPENVNKPAEYALRGKLSQPPQGATATPENLDATASTITESNESEKNGAKAAPGKNLNQGPLLKHRADSLGRALTTNQGVPVGDNQNSLRAGLRGPTLLEDFILREKITHFDHERIPERVVHARGSGAHGYFECTEDITSLTKAAPFAKVGKRTPVFVRFSTVAGERGSADTVRDTRGFAVKFYTDEGNWDLVGNNMPVFFIQDPMKFPDVVHAVKPEPHHQMPQASSAHDTFWDFISLMPESMHHIMWQMSDRAIPRSYRTMQGFGVHTFRLVNEAGQATLVKFHWTPVLGTHSLDWDEAVKLSGADPDFHRRDLWEAIEGGAFPEYLLQIQTFTEEEAETWSFDVLDATKIVPEELVPLRTVGRLVLNRNPDNFFAETEQVAFCTQHIVPGIDFTNDPLLQGRNFSYLDTQLTRLGGPNFHEIPINAPVAEVHNNQRDGFHRQTINRGRVNYEPNSLAGGCPFQAGARGFTSVAERLLAQQATTEPTKLRGKPEKFADHYTQARLFWASQTPIEREHIARAFRFELTRVQTQAIRERMVAMVRNVDEGLAARVAADLGMQLPKPLSIVAPPVKDPEVTVSGALSLFARPGDGRILGRRVAILLADGV</sequence>
<dbReference type="Proteomes" id="UP000075635">
    <property type="component" value="Unassembled WGS sequence"/>
</dbReference>
<evidence type="ECO:0000256" key="6">
    <source>
        <dbReference type="ARBA" id="ARBA00022723"/>
    </source>
</evidence>
<dbReference type="PROSITE" id="PS00437">
    <property type="entry name" value="CATALASE_1"/>
    <property type="match status" value="1"/>
</dbReference>
<evidence type="ECO:0000313" key="17">
    <source>
        <dbReference type="Proteomes" id="UP000075635"/>
    </source>
</evidence>
<feature type="active site" evidence="10">
    <location>
        <position position="208"/>
    </location>
</feature>
<feature type="region of interest" description="Disordered" evidence="14">
    <location>
        <begin position="1"/>
        <end position="63"/>
    </location>
</feature>
<dbReference type="AlphaFoldDB" id="A0A150RWD7"/>
<feature type="non-terminal residue" evidence="16">
    <location>
        <position position="695"/>
    </location>
</feature>
<dbReference type="InterPro" id="IPR024708">
    <property type="entry name" value="Catalase_AS"/>
</dbReference>
<dbReference type="PANTHER" id="PTHR42821:SF1">
    <property type="entry name" value="CATALASE-B"/>
    <property type="match status" value="1"/>
</dbReference>
<dbReference type="GO" id="GO:0046872">
    <property type="term" value="F:metal ion binding"/>
    <property type="evidence" value="ECO:0007669"/>
    <property type="project" value="UniProtKB-KW"/>
</dbReference>
<feature type="binding site" evidence="12">
    <location>
        <position position="294"/>
    </location>
    <ligand>
        <name>heme</name>
        <dbReference type="ChEBI" id="CHEBI:30413"/>
    </ligand>
</feature>
<dbReference type="GO" id="GO:0005829">
    <property type="term" value="C:cytosol"/>
    <property type="evidence" value="ECO:0007669"/>
    <property type="project" value="TreeGrafter"/>
</dbReference>
<accession>A0A150RWD7</accession>
<dbReference type="InterPro" id="IPR002226">
    <property type="entry name" value="Catalase_haem_BS"/>
</dbReference>
<evidence type="ECO:0000256" key="14">
    <source>
        <dbReference type="SAM" id="MobiDB-lite"/>
    </source>
</evidence>
<feature type="active site" evidence="10">
    <location>
        <position position="281"/>
    </location>
</feature>
<evidence type="ECO:0000256" key="13">
    <source>
        <dbReference type="RuleBase" id="RU000498"/>
    </source>
</evidence>
<keyword evidence="5 12" id="KW-0349">Heme</keyword>
<dbReference type="PROSITE" id="PS51402">
    <property type="entry name" value="CATALASE_3"/>
    <property type="match status" value="1"/>
</dbReference>
<dbReference type="GO" id="GO:0020037">
    <property type="term" value="F:heme binding"/>
    <property type="evidence" value="ECO:0007669"/>
    <property type="project" value="InterPro"/>
</dbReference>
<evidence type="ECO:0000256" key="7">
    <source>
        <dbReference type="ARBA" id="ARBA00023002"/>
    </source>
</evidence>
<comment type="cofactor">
    <cofactor evidence="1 11">
        <name>heme</name>
        <dbReference type="ChEBI" id="CHEBI:30413"/>
    </cofactor>
</comment>
<dbReference type="GO" id="GO:0042744">
    <property type="term" value="P:hydrogen peroxide catabolic process"/>
    <property type="evidence" value="ECO:0007669"/>
    <property type="project" value="UniProtKB-KW"/>
</dbReference>
<evidence type="ECO:0000256" key="1">
    <source>
        <dbReference type="ARBA" id="ARBA00001971"/>
    </source>
</evidence>
<keyword evidence="9 13" id="KW-0376">Hydrogen peroxide</keyword>
<proteinExistence type="inferred from homology"/>
<feature type="binding site" description="axial binding residue" evidence="11">
    <location>
        <position position="495"/>
    </location>
    <ligand>
        <name>heme</name>
        <dbReference type="ChEBI" id="CHEBI:30413"/>
    </ligand>
    <ligandPart>
        <name>Fe</name>
        <dbReference type="ChEBI" id="CHEBI:18248"/>
    </ligandPart>
</feature>
<dbReference type="EMBL" id="JEMB01001909">
    <property type="protein sequence ID" value="KYF84529.1"/>
    <property type="molecule type" value="Genomic_DNA"/>
</dbReference>
<dbReference type="PRINTS" id="PR00067">
    <property type="entry name" value="CATALASE"/>
</dbReference>
<evidence type="ECO:0000256" key="2">
    <source>
        <dbReference type="ARBA" id="ARBA00010660"/>
    </source>
</evidence>
<comment type="catalytic activity">
    <reaction evidence="13">
        <text>2 H2O2 = O2 + 2 H2O</text>
        <dbReference type="Rhea" id="RHEA:20309"/>
        <dbReference type="ChEBI" id="CHEBI:15377"/>
        <dbReference type="ChEBI" id="CHEBI:15379"/>
        <dbReference type="ChEBI" id="CHEBI:16240"/>
        <dbReference type="EC" id="1.11.1.6"/>
    </reaction>
</comment>
<protein>
    <recommendedName>
        <fullName evidence="3 13">Catalase</fullName>
        <ecNumber evidence="3 13">1.11.1.6</ecNumber>
    </recommendedName>
</protein>
<feature type="compositionally biased region" description="Basic and acidic residues" evidence="14">
    <location>
        <begin position="1"/>
        <end position="12"/>
    </location>
</feature>
<evidence type="ECO:0000256" key="8">
    <source>
        <dbReference type="ARBA" id="ARBA00023004"/>
    </source>
</evidence>
<evidence type="ECO:0000313" key="16">
    <source>
        <dbReference type="EMBL" id="KYF84529.1"/>
    </source>
</evidence>
<dbReference type="GO" id="GO:0004096">
    <property type="term" value="F:catalase activity"/>
    <property type="evidence" value="ECO:0007669"/>
    <property type="project" value="UniProtKB-EC"/>
</dbReference>
<keyword evidence="6 11" id="KW-0479">Metal-binding</keyword>
<feature type="binding site" evidence="12">
    <location>
        <position position="491"/>
    </location>
    <ligand>
        <name>heme</name>
        <dbReference type="ChEBI" id="CHEBI:30413"/>
    </ligand>
</feature>
<comment type="caution">
    <text evidence="16">The sequence shown here is derived from an EMBL/GenBank/DDBJ whole genome shotgun (WGS) entry which is preliminary data.</text>
</comment>
<reference evidence="16 17" key="1">
    <citation type="submission" date="2014-02" db="EMBL/GenBank/DDBJ databases">
        <title>The small core and large imbalanced accessory genome model reveals a collaborative survival strategy of Sorangium cellulosum strains in nature.</title>
        <authorList>
            <person name="Han K."/>
            <person name="Peng R."/>
            <person name="Blom J."/>
            <person name="Li Y.-Z."/>
        </authorList>
    </citation>
    <scope>NUCLEOTIDE SEQUENCE [LARGE SCALE GENOMIC DNA]</scope>
    <source>
        <strain evidence="16 17">So0011-07</strain>
    </source>
</reference>